<sequence length="514" mass="51855">MQSKRDQVQAHMFVMGRLTSAMLRGDPDAPESPQGRTNRGVAIGVVIAVLLSAGAFVLGLFMPGTQDSWKEPGALVVNKDTGSRYLYLDGRLRPVRNYSSARLLAGVDMTVVSVGSRSLAGVPHGAPVGISGAPDALPAADGLDTGPWQVCSGTASGSVTTVLAVGAPADGAGLSTAQALAVTGPDKADYLIWRGSRLRLDDERGASRSLGYDATPRVKVSSAFLNSVPAGPDLSPPSVPGRGGKGPDLGGLDTRIGQVFQVTAPGSEARYYLLRREGLVPLTATGAALVLGDPDTRKKAYADGTPTARQLGADALDGHTAGSRTTDLADMPEAPPKAVELEPEQTACVRVQGGGTGTGTRVSVALSPRSGLGPAAQPAPEGLTPACVPVDRITVRAGGGALVHALGAGGGAVGKTVYLVTDSGMKYRIVTEEGLAALGYGAGQARGLPSPLLAMLPTGPDLSPEAAVTGRGRTTAPACGPKADSASSQGPTAKPDGPGTTGDFATPGEPTRKQ</sequence>
<dbReference type="InterPro" id="IPR044857">
    <property type="entry name" value="T7SS_EccB_R1"/>
</dbReference>
<feature type="transmembrane region" description="Helical" evidence="2">
    <location>
        <begin position="41"/>
        <end position="62"/>
    </location>
</feature>
<feature type="region of interest" description="Disordered" evidence="1">
    <location>
        <begin position="307"/>
        <end position="330"/>
    </location>
</feature>
<feature type="region of interest" description="Disordered" evidence="1">
    <location>
        <begin position="226"/>
        <end position="248"/>
    </location>
</feature>
<evidence type="ECO:0000313" key="4">
    <source>
        <dbReference type="Proteomes" id="UP001223144"/>
    </source>
</evidence>
<organism evidence="3 4">
    <name type="scientific">Streptomyces chengmaiensis</name>
    <dbReference type="NCBI Taxonomy" id="3040919"/>
    <lineage>
        <taxon>Bacteria</taxon>
        <taxon>Bacillati</taxon>
        <taxon>Actinomycetota</taxon>
        <taxon>Actinomycetes</taxon>
        <taxon>Kitasatosporales</taxon>
        <taxon>Streptomycetaceae</taxon>
        <taxon>Streptomyces</taxon>
    </lineage>
</organism>
<proteinExistence type="predicted"/>
<dbReference type="Gene3D" id="3.30.2390.20">
    <property type="entry name" value="Type VII secretion system EccB, repeat 1 domain"/>
    <property type="match status" value="1"/>
</dbReference>
<evidence type="ECO:0000256" key="1">
    <source>
        <dbReference type="SAM" id="MobiDB-lite"/>
    </source>
</evidence>
<reference evidence="3 4" key="1">
    <citation type="submission" date="2023-04" db="EMBL/GenBank/DDBJ databases">
        <title>Streptomyces chengmaiensis sp. nov. isolated from the stem of mangrove plant in Hainan.</title>
        <authorList>
            <person name="Huang X."/>
            <person name="Zhou S."/>
            <person name="Chu X."/>
            <person name="Xie Y."/>
            <person name="Lin Y."/>
        </authorList>
    </citation>
    <scope>NUCLEOTIDE SEQUENCE [LARGE SCALE GENOMIC DNA]</scope>
    <source>
        <strain evidence="3 4">HNM0663</strain>
    </source>
</reference>
<dbReference type="RefSeq" id="WP_279932989.1">
    <property type="nucleotide sequence ID" value="NZ_JARWBG010000078.1"/>
</dbReference>
<dbReference type="PANTHER" id="PTHR40765">
    <property type="entry name" value="ESX-2 SECRETION SYSTEM ATPASE ECCB2"/>
    <property type="match status" value="1"/>
</dbReference>
<gene>
    <name evidence="3" type="primary">eccB</name>
    <name evidence="3" type="ORF">QCN29_33930</name>
</gene>
<evidence type="ECO:0000313" key="3">
    <source>
        <dbReference type="EMBL" id="MDH2393675.1"/>
    </source>
</evidence>
<accession>A0ABT6HYB8</accession>
<keyword evidence="2" id="KW-0472">Membrane</keyword>
<comment type="caution">
    <text evidence="3">The sequence shown here is derived from an EMBL/GenBank/DDBJ whole genome shotgun (WGS) entry which is preliminary data.</text>
</comment>
<name>A0ABT6HYB8_9ACTN</name>
<dbReference type="InterPro" id="IPR007795">
    <property type="entry name" value="T7SS_EccB"/>
</dbReference>
<dbReference type="Pfam" id="PF05108">
    <property type="entry name" value="T7SS_ESX1_EccB"/>
    <property type="match status" value="1"/>
</dbReference>
<dbReference type="EMBL" id="JARWBG010000078">
    <property type="protein sequence ID" value="MDH2393675.1"/>
    <property type="molecule type" value="Genomic_DNA"/>
</dbReference>
<dbReference type="Proteomes" id="UP001223144">
    <property type="component" value="Unassembled WGS sequence"/>
</dbReference>
<keyword evidence="2" id="KW-1133">Transmembrane helix</keyword>
<dbReference type="PANTHER" id="PTHR40765:SF2">
    <property type="entry name" value="ESX-2 SECRETION SYSTEM ATPASE ECCB2"/>
    <property type="match status" value="1"/>
</dbReference>
<dbReference type="NCBIfam" id="TIGR03919">
    <property type="entry name" value="T7SS_EccB"/>
    <property type="match status" value="1"/>
</dbReference>
<evidence type="ECO:0000256" key="2">
    <source>
        <dbReference type="SAM" id="Phobius"/>
    </source>
</evidence>
<feature type="region of interest" description="Disordered" evidence="1">
    <location>
        <begin position="457"/>
        <end position="514"/>
    </location>
</feature>
<protein>
    <submittedName>
        <fullName evidence="3">Type VII secretion protein EccB</fullName>
    </submittedName>
</protein>
<keyword evidence="2" id="KW-0812">Transmembrane</keyword>
<keyword evidence="4" id="KW-1185">Reference proteome</keyword>